<dbReference type="EMBL" id="ASPP01004163">
    <property type="protein sequence ID" value="ETO32494.1"/>
    <property type="molecule type" value="Genomic_DNA"/>
</dbReference>
<sequence length="170" mass="19226">CNILGGGTFFFKKKKAKFHPREGIDKLFELVSDCLDPELASHGVEYGLYLPPKVEITVYPKNKKNNIDSKPQTFRDYQMIPASMVRLLFANATDALKTYQGSYLKPELVQSISTDFTLIGSSSNATKTDESNPLDAAVEKDNTVNTEQKVDERDKKKDNKNQFLKSLVRR</sequence>
<evidence type="ECO:0000256" key="1">
    <source>
        <dbReference type="SAM" id="MobiDB-lite"/>
    </source>
</evidence>
<feature type="compositionally biased region" description="Basic and acidic residues" evidence="1">
    <location>
        <begin position="137"/>
        <end position="160"/>
    </location>
</feature>
<reference evidence="2 3" key="1">
    <citation type="journal article" date="2013" name="Curr. Biol.">
        <title>The Genome of the Foraminiferan Reticulomyxa filosa.</title>
        <authorList>
            <person name="Glockner G."/>
            <person name="Hulsmann N."/>
            <person name="Schleicher M."/>
            <person name="Noegel A.A."/>
            <person name="Eichinger L."/>
            <person name="Gallinger C."/>
            <person name="Pawlowski J."/>
            <person name="Sierra R."/>
            <person name="Euteneuer U."/>
            <person name="Pillet L."/>
            <person name="Moustafa A."/>
            <person name="Platzer M."/>
            <person name="Groth M."/>
            <person name="Szafranski K."/>
            <person name="Schliwa M."/>
        </authorList>
    </citation>
    <scope>NUCLEOTIDE SEQUENCE [LARGE SCALE GENOMIC DNA]</scope>
</reference>
<name>X6P339_RETFI</name>
<proteinExistence type="predicted"/>
<evidence type="ECO:0000313" key="3">
    <source>
        <dbReference type="Proteomes" id="UP000023152"/>
    </source>
</evidence>
<evidence type="ECO:0000313" key="2">
    <source>
        <dbReference type="EMBL" id="ETO32494.1"/>
    </source>
</evidence>
<accession>X6P339</accession>
<organism evidence="2 3">
    <name type="scientific">Reticulomyxa filosa</name>
    <dbReference type="NCBI Taxonomy" id="46433"/>
    <lineage>
        <taxon>Eukaryota</taxon>
        <taxon>Sar</taxon>
        <taxon>Rhizaria</taxon>
        <taxon>Retaria</taxon>
        <taxon>Foraminifera</taxon>
        <taxon>Monothalamids</taxon>
        <taxon>Reticulomyxidae</taxon>
        <taxon>Reticulomyxa</taxon>
    </lineage>
</organism>
<feature type="region of interest" description="Disordered" evidence="1">
    <location>
        <begin position="122"/>
        <end position="170"/>
    </location>
</feature>
<protein>
    <submittedName>
        <fullName evidence="2">Uncharacterized protein</fullName>
    </submittedName>
</protein>
<dbReference type="AlphaFoldDB" id="X6P339"/>
<comment type="caution">
    <text evidence="2">The sequence shown here is derived from an EMBL/GenBank/DDBJ whole genome shotgun (WGS) entry which is preliminary data.</text>
</comment>
<feature type="non-terminal residue" evidence="2">
    <location>
        <position position="1"/>
    </location>
</feature>
<dbReference type="Proteomes" id="UP000023152">
    <property type="component" value="Unassembled WGS sequence"/>
</dbReference>
<gene>
    <name evidence="2" type="ORF">RFI_04624</name>
</gene>
<keyword evidence="3" id="KW-1185">Reference proteome</keyword>